<dbReference type="SUPFAM" id="SSF53098">
    <property type="entry name" value="Ribonuclease H-like"/>
    <property type="match status" value="1"/>
</dbReference>
<dbReference type="Proteomes" id="UP001152797">
    <property type="component" value="Unassembled WGS sequence"/>
</dbReference>
<dbReference type="PROSITE" id="PS50879">
    <property type="entry name" value="RNASE_H_1"/>
    <property type="match status" value="1"/>
</dbReference>
<protein>
    <recommendedName>
        <fullName evidence="2">RNase H type-1 domain-containing protein</fullName>
    </recommendedName>
</protein>
<feature type="domain" description="RNase H type-1" evidence="2">
    <location>
        <begin position="1589"/>
        <end position="1758"/>
    </location>
</feature>
<evidence type="ECO:0000313" key="5">
    <source>
        <dbReference type="Proteomes" id="UP001152797"/>
    </source>
</evidence>
<dbReference type="GO" id="GO:0004523">
    <property type="term" value="F:RNA-DNA hybrid ribonuclease activity"/>
    <property type="evidence" value="ECO:0007669"/>
    <property type="project" value="InterPro"/>
</dbReference>
<dbReference type="InterPro" id="IPR036397">
    <property type="entry name" value="RNaseH_sf"/>
</dbReference>
<dbReference type="EMBL" id="CAMXCT020002846">
    <property type="protein sequence ID" value="CAL1154205.1"/>
    <property type="molecule type" value="Genomic_DNA"/>
</dbReference>
<keyword evidence="5" id="KW-1185">Reference proteome</keyword>
<evidence type="ECO:0000256" key="1">
    <source>
        <dbReference type="SAM" id="MobiDB-lite"/>
    </source>
</evidence>
<evidence type="ECO:0000313" key="4">
    <source>
        <dbReference type="EMBL" id="CAL4788142.1"/>
    </source>
</evidence>
<dbReference type="InterPro" id="IPR036691">
    <property type="entry name" value="Endo/exonu/phosph_ase_sf"/>
</dbReference>
<reference evidence="3" key="1">
    <citation type="submission" date="2022-10" db="EMBL/GenBank/DDBJ databases">
        <authorList>
            <person name="Chen Y."/>
            <person name="Dougan E. K."/>
            <person name="Chan C."/>
            <person name="Rhodes N."/>
            <person name="Thang M."/>
        </authorList>
    </citation>
    <scope>NUCLEOTIDE SEQUENCE</scope>
</reference>
<feature type="compositionally biased region" description="Pro residues" evidence="1">
    <location>
        <begin position="117"/>
        <end position="126"/>
    </location>
</feature>
<dbReference type="Gene3D" id="3.60.10.10">
    <property type="entry name" value="Endonuclease/exonuclease/phosphatase"/>
    <property type="match status" value="1"/>
</dbReference>
<dbReference type="InterPro" id="IPR002156">
    <property type="entry name" value="RNaseH_domain"/>
</dbReference>
<organism evidence="3">
    <name type="scientific">Cladocopium goreaui</name>
    <dbReference type="NCBI Taxonomy" id="2562237"/>
    <lineage>
        <taxon>Eukaryota</taxon>
        <taxon>Sar</taxon>
        <taxon>Alveolata</taxon>
        <taxon>Dinophyceae</taxon>
        <taxon>Suessiales</taxon>
        <taxon>Symbiodiniaceae</taxon>
        <taxon>Cladocopium</taxon>
    </lineage>
</organism>
<gene>
    <name evidence="3" type="ORF">C1SCF055_LOCUS26920</name>
</gene>
<reference evidence="4 5" key="2">
    <citation type="submission" date="2024-05" db="EMBL/GenBank/DDBJ databases">
        <authorList>
            <person name="Chen Y."/>
            <person name="Shah S."/>
            <person name="Dougan E. K."/>
            <person name="Thang M."/>
            <person name="Chan C."/>
        </authorList>
    </citation>
    <scope>NUCLEOTIDE SEQUENCE [LARGE SCALE GENOMIC DNA]</scope>
</reference>
<feature type="compositionally biased region" description="Polar residues" evidence="1">
    <location>
        <begin position="894"/>
        <end position="910"/>
    </location>
</feature>
<feature type="compositionally biased region" description="Polar residues" evidence="1">
    <location>
        <begin position="1148"/>
        <end position="1165"/>
    </location>
</feature>
<dbReference type="SUPFAM" id="SSF56219">
    <property type="entry name" value="DNase I-like"/>
    <property type="match status" value="1"/>
</dbReference>
<accession>A0A9P1D046</accession>
<dbReference type="EMBL" id="CAMXCT010002846">
    <property type="protein sequence ID" value="CAI4000830.1"/>
    <property type="molecule type" value="Genomic_DNA"/>
</dbReference>
<comment type="caution">
    <text evidence="3">The sequence shown here is derived from an EMBL/GenBank/DDBJ whole genome shotgun (WGS) entry which is preliminary data.</text>
</comment>
<feature type="compositionally biased region" description="Basic residues" evidence="1">
    <location>
        <begin position="71"/>
        <end position="87"/>
    </location>
</feature>
<dbReference type="InterPro" id="IPR012337">
    <property type="entry name" value="RNaseH-like_sf"/>
</dbReference>
<feature type="region of interest" description="Disordered" evidence="1">
    <location>
        <begin position="58"/>
        <end position="127"/>
    </location>
</feature>
<sequence>MANKAPWRCAGCRQLRKHTAEYCPVCQLPWQSTIDRSYVHNPGVRQNTYAYWSQDATTWGGHQDSSSWTRPRSKSRAHTPRGRHRSKSANDRSQGDGKGQQAQPPNAYYGKGQGKIPMPPLPPPTTPWTGYNMQNMPGMHFSQQMPHMQPVTPQAMAAAPLTQGPQQPLAPLAPVLHPSMPPQISVETAQKEFIEMAKARQMELPPDMRQRVQRMSKSEGAQATKDLHTAVRSLGFARKDVEEALQARCNLITSWKHFLAEAVQQWQGYTTLFQQQEQELQARIQQAHAVFATAKEQAEQSQAEAGKISTIEIVDDEEELKGEQASVEKASGQIQEGLTHLTASLQQLQASAEAIETMEKAAKRPRTSENAANDEAMEAKGDFAPDGTKHWDSSTPAIIMKWNNRAVCNEVFVSEWQAIASALRLSRELLMPLSPATTRSNSASSQCRDAALHQLEHSTTKTSRRSSLRVGFAEDLELWIGIEDSMKMYKLNVPIEVGATRTTPWSCPNTPFSEDAHRDQRFVAHSSSDGHINIQRLSSRPTWASGIEAILNEEGQVDESEEDMVVYLTSYFISHRDLHRHAEPRILRFDREVEEWEREVRFMWEDLVDHDAAIDVVIVRPDPPRVVYPGTAATVIVHQHFRHDRAACLISTAHIMDPTTRFSVSAHSTETHLLPHQVRHLAEVDQLCRERARQGAGQCDVYIGHHVQPEGQAIAIFHGLALHIREDIRRTIIFTLDGRAFPASLSWNDPEDQHATVARLGGLHEGHIAQLWQVTHRPHDLIRLNLQCKIVQLRTEPRPASFMKIILIDIDIYSTQSLQPFAMRRQARWMPRVINRRSVFRLLSLDEQFQEQEEHCYLWHNHDAIAASQIAPLRLEDGDYIQIHIGEKISSLSCDSASREASNGTGNESWNPPDVQDEDEHIELFQRSIAQLPKVWQTLQRQLQQTQLKVAPEHARATQSLSTTSRNTQQALRPRRLIHFQPDDLRSVRIRADSTSWLDDILEPWEEDLDPTLDVVIHLVQPQPPCTHMECVLAHLIIEQSHRREHTIGLISIVRQGHRQMRIRHAAYSLPELLSRNYVLRISEVYQECQSHPLYCRVQQGMIPFGLFNIEEIPRAVGIVVELPYVAEPQSTLHDGTELMQRTITRWQRRAQPQQESSDASSTGGSCEGFNFNPDAPSFVPQPDLNSVPESIEELHQHWQQTAYAWEGESASTMVMTWFVDQFHPGYRVCLQPRPVRLFEDFTQWEVQLRNVWRDRSLQGAPIMIHVVEPPPPQVHPDIATHVLLVQNPQDTMSTIVLTGVDSTGARNLLFTQMAVTMQENFVLDPLLMLIGLGHQCLSPGTQYLCMAWYGNTAIPIGTPFPIRDGYGIILRVGFRPVQPVPADANALLQTALCGEKRQETSAECRSGTCERLTAATVAHEQRPQEAKEGASQELSSMPISIETLVPVQNQQVAITLWHEHPEATQPPFVVVNTDAQEQEVSEALEEWNITGPYVFQPNHQIAVILETKQKERTDWPTQQQPQRNHRPIFDGSQVEDRVPSTMLTVGVTIPELQHFFNPANHPLHRDLSGFEIPEICQQLIEDCVMHQRIDRLLIYADGSSQSKYKRKPPLWIEEHDISDSWCFAVFGENYDSDKLMFIGFQCQQVLYNEAAPHHLGTAHIGADAAECEAMCWAALWRLAQNHRIPTVFLTDSQLTRGQANGDTGASTTSLPFRTLRGLFQALQAVLPGDQLKIQHVMGHAGDAGNEFVDFFAKIEAIHSLHLPRQTFDSGRWLKVIPYLWMILHQAVDLPPLTTQGFDISAPELPALGGQLRQPDRSKQAPTARLQQVSLSICSANVRSLYTKPHGHAGKLDFLRGQMKQLQLNVVGIQEARSHAGQSAADQVLRISGGDQQGQLGVELWVNLTQPYAYQGRTPVFFQRMDFVVVEATPRTLLVLHDHPSHRFWFLVAHGPQSGRPQEEREEWWMHLTTLLFQHVQSDKIFILIDANAATGPRDDIHIFQHDDRTSVNTKYFTEFLREMDLAVPSTGARHEGPHHTWTSPIDEEQYRLDYVLLRTDIVGERGPGVQRSSITYQKMHDALTDYQPLPWAQDIETQVNHMNQFVHNRLRKHCSRQEAAPKKQCLSGEVWKLRSQRIRTKKNLVEVQQRLRAELLFKALFSWRNHAETHDADTASYMTTLLCGKLRIVACLHRLDRTLRHALQQAKGRALDEQLRQMPHDTAASTVLHEIKQIISTTNFKKKKSTPLPLINRTDGTPCRSIQEVQDRPGDPFADVVFGYLFSRILGVVEQKLIQEQLLDRIPEYKSGISLVREWFYITRFHKKYWKTLVHRATMLDILKNSDNWQLRQVHFHVFDHLQSVGELNSPPPRPEVTPAKGIGSQHNAVLKQRHDGLLPYQPAAGPPTRPMPLIDAQHHDLEAYEKIALECFEQGCHGRDHLRGQLFAIVQGLEISWTSLNRTVEQLIHDFTDENCELVQLSKSDIHHLLGSLRDPTHWPFLTDNAGDPEPGHRVEPLETYEVWSERLAQDFSQQPWHPDQARPHRPFAERIILHAYSGRRRHGDVQWFLEECAAQHPDVIMHVISLDIVINSHYGDIGREEVRARWYTGMRQGYVAGFLSGPPCCTWSKARGKQLKGKSSKGPRVLRDSNHLWGFDSVSIKEMLQLMDGRQLLGFSVIAMTILATTGGAAILEHPAEPEEQELASIWRLPLLQLLSRLPGMQHLNMAQGLLGAPSPKPTGLLVLNLPSLPSWLVRWAVCPDLPKGRSIGTDETGVYRTAELKEYPPAMCAAMAHAFTDATLTAIHAVPEQHVEHVPQDFLDLCQTMVSHDFGVEYGPDCVQ</sequence>
<dbReference type="GO" id="GO:0003676">
    <property type="term" value="F:nucleic acid binding"/>
    <property type="evidence" value="ECO:0007669"/>
    <property type="project" value="InterPro"/>
</dbReference>
<feature type="region of interest" description="Disordered" evidence="1">
    <location>
        <begin position="1148"/>
        <end position="1168"/>
    </location>
</feature>
<name>A0A9P1D046_9DINO</name>
<dbReference type="Gene3D" id="3.30.420.10">
    <property type="entry name" value="Ribonuclease H-like superfamily/Ribonuclease H"/>
    <property type="match status" value="1"/>
</dbReference>
<evidence type="ECO:0000259" key="2">
    <source>
        <dbReference type="PROSITE" id="PS50879"/>
    </source>
</evidence>
<dbReference type="EMBL" id="CAMXCT030002846">
    <property type="protein sequence ID" value="CAL4788142.1"/>
    <property type="molecule type" value="Genomic_DNA"/>
</dbReference>
<evidence type="ECO:0000313" key="3">
    <source>
        <dbReference type="EMBL" id="CAI4000830.1"/>
    </source>
</evidence>
<feature type="region of interest" description="Disordered" evidence="1">
    <location>
        <begin position="894"/>
        <end position="915"/>
    </location>
</feature>
<dbReference type="OrthoDB" id="6258470at2759"/>
<proteinExistence type="predicted"/>